<organism evidence="7 8">
    <name type="scientific">Ecytonucleospora hepatopenaei</name>
    <dbReference type="NCBI Taxonomy" id="646526"/>
    <lineage>
        <taxon>Eukaryota</taxon>
        <taxon>Fungi</taxon>
        <taxon>Fungi incertae sedis</taxon>
        <taxon>Microsporidia</taxon>
        <taxon>Enterocytozoonidae</taxon>
        <taxon>Ecytonucleospora</taxon>
    </lineage>
</organism>
<dbReference type="Pfam" id="PF00483">
    <property type="entry name" value="NTP_transferase"/>
    <property type="match status" value="1"/>
</dbReference>
<reference evidence="7 8" key="1">
    <citation type="journal article" date="2017" name="Environ. Microbiol.">
        <title>Decay of the glycolytic pathway and adaptation to intranuclear parasitism within Enterocytozoonidae microsporidia.</title>
        <authorList>
            <person name="Wiredu Boakye D."/>
            <person name="Jaroenlak P."/>
            <person name="Prachumwat A."/>
            <person name="Williams T.A."/>
            <person name="Bateman K.S."/>
            <person name="Itsathitphaisarn O."/>
            <person name="Sritunyalucksana K."/>
            <person name="Paszkiewicz K.H."/>
            <person name="Moore K.A."/>
            <person name="Stentiford G.D."/>
            <person name="Williams B.A."/>
        </authorList>
    </citation>
    <scope>NUCLEOTIDE SEQUENCE [LARGE SCALE GENOMIC DNA]</scope>
    <source>
        <strain evidence="7 8">TH1</strain>
    </source>
</reference>
<dbReference type="InterPro" id="IPR029044">
    <property type="entry name" value="Nucleotide-diphossugar_trans"/>
</dbReference>
<evidence type="ECO:0000256" key="4">
    <source>
        <dbReference type="ARBA" id="ARBA00047343"/>
    </source>
</evidence>
<evidence type="ECO:0000256" key="1">
    <source>
        <dbReference type="ARBA" id="ARBA00004823"/>
    </source>
</evidence>
<name>A0A1W0E8F7_9MICR</name>
<dbReference type="GO" id="GO:0000032">
    <property type="term" value="P:cell wall mannoprotein biosynthetic process"/>
    <property type="evidence" value="ECO:0007669"/>
    <property type="project" value="EnsemblFungi"/>
</dbReference>
<evidence type="ECO:0000313" key="8">
    <source>
        <dbReference type="Proteomes" id="UP000192758"/>
    </source>
</evidence>
<comment type="similarity">
    <text evidence="2">Belongs to the transferase hexapeptide repeat family.</text>
</comment>
<dbReference type="VEuPathDB" id="MicrosporidiaDB:EHP00_566"/>
<dbReference type="GO" id="GO:0004475">
    <property type="term" value="F:mannose-1-phosphate guanylyltransferase (GTP) activity"/>
    <property type="evidence" value="ECO:0007669"/>
    <property type="project" value="UniProtKB-EC"/>
</dbReference>
<dbReference type="Proteomes" id="UP000192758">
    <property type="component" value="Unassembled WGS sequence"/>
</dbReference>
<dbReference type="InterPro" id="IPR050486">
    <property type="entry name" value="Mannose-1P_guanyltransferase"/>
</dbReference>
<dbReference type="Gene3D" id="3.90.550.10">
    <property type="entry name" value="Spore Coat Polysaccharide Biosynthesis Protein SpsA, Chain A"/>
    <property type="match status" value="1"/>
</dbReference>
<dbReference type="AlphaFoldDB" id="A0A1W0E8F7"/>
<dbReference type="Gene3D" id="2.160.10.10">
    <property type="entry name" value="Hexapeptide repeat proteins"/>
    <property type="match status" value="1"/>
</dbReference>
<evidence type="ECO:0000256" key="3">
    <source>
        <dbReference type="ARBA" id="ARBA00012387"/>
    </source>
</evidence>
<dbReference type="InterPro" id="IPR056729">
    <property type="entry name" value="GMPPB_C"/>
</dbReference>
<comment type="catalytic activity">
    <reaction evidence="4">
        <text>alpha-D-mannose 1-phosphate + GTP + H(+) = GDP-alpha-D-mannose + diphosphate</text>
        <dbReference type="Rhea" id="RHEA:15229"/>
        <dbReference type="ChEBI" id="CHEBI:15378"/>
        <dbReference type="ChEBI" id="CHEBI:33019"/>
        <dbReference type="ChEBI" id="CHEBI:37565"/>
        <dbReference type="ChEBI" id="CHEBI:57527"/>
        <dbReference type="ChEBI" id="CHEBI:58409"/>
        <dbReference type="EC" id="2.7.7.13"/>
    </reaction>
</comment>
<evidence type="ECO:0000313" key="7">
    <source>
        <dbReference type="EMBL" id="OQS55530.1"/>
    </source>
</evidence>
<dbReference type="Pfam" id="PF25087">
    <property type="entry name" value="GMPPB_C"/>
    <property type="match status" value="1"/>
</dbReference>
<evidence type="ECO:0000259" key="5">
    <source>
        <dbReference type="Pfam" id="PF00483"/>
    </source>
</evidence>
<dbReference type="STRING" id="646526.A0A1W0E8F7"/>
<evidence type="ECO:0000256" key="2">
    <source>
        <dbReference type="ARBA" id="ARBA00007274"/>
    </source>
</evidence>
<accession>A0A1W0E8F7</accession>
<comment type="caution">
    <text evidence="7">The sequence shown here is derived from an EMBL/GenBank/DDBJ whole genome shotgun (WGS) entry which is preliminary data.</text>
</comment>
<feature type="domain" description="Nucleotidyl transferase" evidence="5">
    <location>
        <begin position="11"/>
        <end position="244"/>
    </location>
</feature>
<comment type="pathway">
    <text evidence="1">Nucleotide-sugar biosynthesis; GDP-alpha-D-mannose biosynthesis; GDP-alpha-D-mannose from alpha-D-mannose 1-phosphate (GTP route): step 1/1.</text>
</comment>
<dbReference type="SUPFAM" id="SSF53448">
    <property type="entry name" value="Nucleotide-diphospho-sugar transferases"/>
    <property type="match status" value="1"/>
</dbReference>
<dbReference type="InterPro" id="IPR005835">
    <property type="entry name" value="NTP_transferase_dom"/>
</dbReference>
<gene>
    <name evidence="7" type="primary">mpg1</name>
    <name evidence="7" type="ORF">EHP00_566</name>
</gene>
<dbReference type="GO" id="GO:0009298">
    <property type="term" value="P:GDP-mannose biosynthetic process"/>
    <property type="evidence" value="ECO:0007669"/>
    <property type="project" value="EnsemblFungi"/>
</dbReference>
<keyword evidence="8" id="KW-1185">Reference proteome</keyword>
<proteinExistence type="inferred from homology"/>
<feature type="domain" description="Mannose-1-phosphate guanyltransferase C-terminal" evidence="6">
    <location>
        <begin position="254"/>
        <end position="314"/>
    </location>
</feature>
<dbReference type="EC" id="2.7.7.13" evidence="3"/>
<dbReference type="EMBL" id="MNPJ01000007">
    <property type="protein sequence ID" value="OQS55530.1"/>
    <property type="molecule type" value="Genomic_DNA"/>
</dbReference>
<evidence type="ECO:0000259" key="6">
    <source>
        <dbReference type="Pfam" id="PF25087"/>
    </source>
</evidence>
<dbReference type="OrthoDB" id="1733332at2759"/>
<protein>
    <recommendedName>
        <fullName evidence="3">mannose-1-phosphate guanylyltransferase</fullName>
        <ecNumber evidence="3">2.7.7.13</ecNumber>
    </recommendedName>
</protein>
<dbReference type="PANTHER" id="PTHR22572">
    <property type="entry name" value="SUGAR-1-PHOSPHATE GUANYL TRANSFERASE"/>
    <property type="match status" value="1"/>
</dbReference>
<sequence length="339" mass="38645">MQRKTIECDTAVLLVGGKGSRLYPLTKTRPKPLVHFLCKPIVQYQIEQLSQAGIKKLILCLNYFSEQFVEKAEEWEKQYGIKIIFSKEDITLDTAGPIGLAKKYITGDAFLCLNTDIYSQIDFKQLITCYNTINEKEKCNVLVLTKEVEDPTKYGLIKHSNKKVIYFLEKPKTKEEFEGCNTCTINAGIYIISSRILDLFEPKQLSMEKEIFPVVAKSGSMFIYEYNGIWGDIGVPKEYLKTQKIALEAQGNESNVFVGKNVKIGKNVFLENCTVMDNCVLMDECVVKNTILGLNCVVEEKVVLENEETLVVADFTRVSTHFLKEYFSPNLLCQKKKIK</sequence>